<proteinExistence type="predicted"/>
<evidence type="ECO:0000256" key="1">
    <source>
        <dbReference type="SAM" id="MobiDB-lite"/>
    </source>
</evidence>
<evidence type="ECO:0000313" key="3">
    <source>
        <dbReference type="Proteomes" id="UP000298030"/>
    </source>
</evidence>
<keyword evidence="3" id="KW-1185">Reference proteome</keyword>
<evidence type="ECO:0000313" key="2">
    <source>
        <dbReference type="EMBL" id="TEB27247.1"/>
    </source>
</evidence>
<name>A0A4Y7SZF1_COPMI</name>
<reference evidence="2 3" key="1">
    <citation type="journal article" date="2019" name="Nat. Ecol. Evol.">
        <title>Megaphylogeny resolves global patterns of mushroom evolution.</title>
        <authorList>
            <person name="Varga T."/>
            <person name="Krizsan K."/>
            <person name="Foldi C."/>
            <person name="Dima B."/>
            <person name="Sanchez-Garcia M."/>
            <person name="Sanchez-Ramirez S."/>
            <person name="Szollosi G.J."/>
            <person name="Szarkandi J.G."/>
            <person name="Papp V."/>
            <person name="Albert L."/>
            <person name="Andreopoulos W."/>
            <person name="Angelini C."/>
            <person name="Antonin V."/>
            <person name="Barry K.W."/>
            <person name="Bougher N.L."/>
            <person name="Buchanan P."/>
            <person name="Buyck B."/>
            <person name="Bense V."/>
            <person name="Catcheside P."/>
            <person name="Chovatia M."/>
            <person name="Cooper J."/>
            <person name="Damon W."/>
            <person name="Desjardin D."/>
            <person name="Finy P."/>
            <person name="Geml J."/>
            <person name="Haridas S."/>
            <person name="Hughes K."/>
            <person name="Justo A."/>
            <person name="Karasinski D."/>
            <person name="Kautmanova I."/>
            <person name="Kiss B."/>
            <person name="Kocsube S."/>
            <person name="Kotiranta H."/>
            <person name="LaButti K.M."/>
            <person name="Lechner B.E."/>
            <person name="Liimatainen K."/>
            <person name="Lipzen A."/>
            <person name="Lukacs Z."/>
            <person name="Mihaltcheva S."/>
            <person name="Morgado L.N."/>
            <person name="Niskanen T."/>
            <person name="Noordeloos M.E."/>
            <person name="Ohm R.A."/>
            <person name="Ortiz-Santana B."/>
            <person name="Ovrebo C."/>
            <person name="Racz N."/>
            <person name="Riley R."/>
            <person name="Savchenko A."/>
            <person name="Shiryaev A."/>
            <person name="Soop K."/>
            <person name="Spirin V."/>
            <person name="Szebenyi C."/>
            <person name="Tomsovsky M."/>
            <person name="Tulloss R.E."/>
            <person name="Uehling J."/>
            <person name="Grigoriev I.V."/>
            <person name="Vagvolgyi C."/>
            <person name="Papp T."/>
            <person name="Martin F.M."/>
            <person name="Miettinen O."/>
            <person name="Hibbett D.S."/>
            <person name="Nagy L.G."/>
        </authorList>
    </citation>
    <scope>NUCLEOTIDE SEQUENCE [LARGE SCALE GENOMIC DNA]</scope>
    <source>
        <strain evidence="2 3">FP101781</strain>
    </source>
</reference>
<feature type="compositionally biased region" description="Basic and acidic residues" evidence="1">
    <location>
        <begin position="116"/>
        <end position="131"/>
    </location>
</feature>
<protein>
    <submittedName>
        <fullName evidence="2">Uncharacterized protein</fullName>
    </submittedName>
</protein>
<dbReference type="Proteomes" id="UP000298030">
    <property type="component" value="Unassembled WGS sequence"/>
</dbReference>
<dbReference type="EMBL" id="QPFP01000041">
    <property type="protein sequence ID" value="TEB27247.1"/>
    <property type="molecule type" value="Genomic_DNA"/>
</dbReference>
<dbReference type="AlphaFoldDB" id="A0A4Y7SZF1"/>
<organism evidence="2 3">
    <name type="scientific">Coprinellus micaceus</name>
    <name type="common">Glistening ink-cap mushroom</name>
    <name type="synonym">Coprinus micaceus</name>
    <dbReference type="NCBI Taxonomy" id="71717"/>
    <lineage>
        <taxon>Eukaryota</taxon>
        <taxon>Fungi</taxon>
        <taxon>Dikarya</taxon>
        <taxon>Basidiomycota</taxon>
        <taxon>Agaricomycotina</taxon>
        <taxon>Agaricomycetes</taxon>
        <taxon>Agaricomycetidae</taxon>
        <taxon>Agaricales</taxon>
        <taxon>Agaricineae</taxon>
        <taxon>Psathyrellaceae</taxon>
        <taxon>Coprinellus</taxon>
    </lineage>
</organism>
<feature type="region of interest" description="Disordered" evidence="1">
    <location>
        <begin position="38"/>
        <end position="131"/>
    </location>
</feature>
<comment type="caution">
    <text evidence="2">The sequence shown here is derived from an EMBL/GenBank/DDBJ whole genome shotgun (WGS) entry which is preliminary data.</text>
</comment>
<sequence length="131" mass="15149">MSPLRRTHFWLFGTKRVAASICILSLEFVGIVYAQSDERNTHTRSHPPVVGHPYKQRPARERKFNPDSSAKLPENRIASLSPNDKAREERNTRRRRRGRRGCEEGARYGGFGNGKDAIREQEKEALKFTER</sequence>
<gene>
    <name evidence="2" type="ORF">FA13DRAFT_946595</name>
</gene>
<accession>A0A4Y7SZF1</accession>